<feature type="domain" description="Smr" evidence="2">
    <location>
        <begin position="123"/>
        <end position="204"/>
    </location>
</feature>
<protein>
    <submittedName>
        <fullName evidence="3">Smr/MutS family protein</fullName>
    </submittedName>
</protein>
<dbReference type="SMART" id="SM00463">
    <property type="entry name" value="SMR"/>
    <property type="match status" value="1"/>
</dbReference>
<dbReference type="Gene3D" id="3.30.1370.110">
    <property type="match status" value="1"/>
</dbReference>
<dbReference type="PANTHER" id="PTHR35562:SF2">
    <property type="entry name" value="DNA ENDONUCLEASE SMRA-RELATED"/>
    <property type="match status" value="1"/>
</dbReference>
<name>A0ABP9CCW8_9GAMM</name>
<accession>A0ABP9CCW8</accession>
<dbReference type="PANTHER" id="PTHR35562">
    <property type="entry name" value="DNA ENDONUCLEASE SMRA-RELATED"/>
    <property type="match status" value="1"/>
</dbReference>
<dbReference type="SUPFAM" id="SSF160443">
    <property type="entry name" value="SMR domain-like"/>
    <property type="match status" value="1"/>
</dbReference>
<comment type="caution">
    <text evidence="3">The sequence shown here is derived from an EMBL/GenBank/DDBJ whole genome shotgun (WGS) entry which is preliminary data.</text>
</comment>
<sequence>MHRTCSRTHAPRPLALLTSTTMKPRKDPPAAPLPEDDDAALFRAAIGPVRELPAADTGPQKPRPKPAARMRDLDEDDARSEFRRMLDANPLLAGDTLSYRRDEVPQRVLQRLARGHYAAQDELDLHHVDAATAEVLLRRFMKEAREAGAGCVRVIHGKGLNSPDGVPTIKNLVDRILRQRSDVLAFHSAPAAAGGTGAVLVLITDR</sequence>
<keyword evidence="4" id="KW-1185">Reference proteome</keyword>
<feature type="compositionally biased region" description="Basic residues" evidence="1">
    <location>
        <begin position="1"/>
        <end position="10"/>
    </location>
</feature>
<gene>
    <name evidence="3" type="ORF">GCM10023307_36220</name>
</gene>
<proteinExistence type="predicted"/>
<feature type="region of interest" description="Disordered" evidence="1">
    <location>
        <begin position="1"/>
        <end position="76"/>
    </location>
</feature>
<dbReference type="InterPro" id="IPR036063">
    <property type="entry name" value="Smr_dom_sf"/>
</dbReference>
<reference evidence="4" key="1">
    <citation type="journal article" date="2019" name="Int. J. Syst. Evol. Microbiol.">
        <title>The Global Catalogue of Microorganisms (GCM) 10K type strain sequencing project: providing services to taxonomists for standard genome sequencing and annotation.</title>
        <authorList>
            <consortium name="The Broad Institute Genomics Platform"/>
            <consortium name="The Broad Institute Genome Sequencing Center for Infectious Disease"/>
            <person name="Wu L."/>
            <person name="Ma J."/>
        </authorList>
    </citation>
    <scope>NUCLEOTIDE SEQUENCE [LARGE SCALE GENOMIC DNA]</scope>
    <source>
        <strain evidence="4">JCM 18204</strain>
    </source>
</reference>
<dbReference type="InterPro" id="IPR002625">
    <property type="entry name" value="Smr_dom"/>
</dbReference>
<evidence type="ECO:0000256" key="1">
    <source>
        <dbReference type="SAM" id="MobiDB-lite"/>
    </source>
</evidence>
<organism evidence="3 4">
    <name type="scientific">Lysobacter hankyongensis</name>
    <dbReference type="NCBI Taxonomy" id="1176535"/>
    <lineage>
        <taxon>Bacteria</taxon>
        <taxon>Pseudomonadati</taxon>
        <taxon>Pseudomonadota</taxon>
        <taxon>Gammaproteobacteria</taxon>
        <taxon>Lysobacterales</taxon>
        <taxon>Lysobacteraceae</taxon>
        <taxon>Lysobacter</taxon>
    </lineage>
</organism>
<evidence type="ECO:0000313" key="4">
    <source>
        <dbReference type="Proteomes" id="UP001499959"/>
    </source>
</evidence>
<dbReference type="PROSITE" id="PS50828">
    <property type="entry name" value="SMR"/>
    <property type="match status" value="1"/>
</dbReference>
<dbReference type="EMBL" id="BAABJE010000030">
    <property type="protein sequence ID" value="GAA4806380.1"/>
    <property type="molecule type" value="Genomic_DNA"/>
</dbReference>
<evidence type="ECO:0000313" key="3">
    <source>
        <dbReference type="EMBL" id="GAA4806380.1"/>
    </source>
</evidence>
<dbReference type="Pfam" id="PF01713">
    <property type="entry name" value="Smr"/>
    <property type="match status" value="1"/>
</dbReference>
<evidence type="ECO:0000259" key="2">
    <source>
        <dbReference type="PROSITE" id="PS50828"/>
    </source>
</evidence>
<dbReference type="Proteomes" id="UP001499959">
    <property type="component" value="Unassembled WGS sequence"/>
</dbReference>